<proteinExistence type="predicted"/>
<evidence type="ECO:0000259" key="2">
    <source>
        <dbReference type="PROSITE" id="PS50943"/>
    </source>
</evidence>
<protein>
    <submittedName>
        <fullName evidence="3">Cupin domain-containing protein</fullName>
    </submittedName>
</protein>
<dbReference type="CDD" id="cd00093">
    <property type="entry name" value="HTH_XRE"/>
    <property type="match status" value="1"/>
</dbReference>
<dbReference type="AlphaFoldDB" id="A0A1I1KDS2"/>
<dbReference type="InterPro" id="IPR010982">
    <property type="entry name" value="Lambda_DNA-bd_dom_sf"/>
</dbReference>
<dbReference type="PANTHER" id="PTHR46797">
    <property type="entry name" value="HTH-TYPE TRANSCRIPTIONAL REGULATOR"/>
    <property type="match status" value="1"/>
</dbReference>
<dbReference type="CDD" id="cd02209">
    <property type="entry name" value="cupin_XRE_C"/>
    <property type="match status" value="1"/>
</dbReference>
<dbReference type="InterPro" id="IPR014710">
    <property type="entry name" value="RmlC-like_jellyroll"/>
</dbReference>
<feature type="domain" description="HTH cro/C1-type" evidence="2">
    <location>
        <begin position="15"/>
        <end position="69"/>
    </location>
</feature>
<dbReference type="STRING" id="574651.SAMN04487968_108104"/>
<sequence length="188" mass="20521">MTELADIEHIVRTRLRSLRTTLGLSLDDLAARTNLSPSTISRVETGKRTISLDVLLPLATGLQVGLDALLDVSGDDDVVIRPTASRVEGRTTWTLSRPESSTVAVKVLVEPTASMPRQRVHPGHDWLFVLSGRIRLLLGDREIMVEAGEAAEFATMTPHAFAAVDGPAELLMIFDRDGQLAHVHRGKE</sequence>
<dbReference type="PANTHER" id="PTHR46797:SF1">
    <property type="entry name" value="METHYLPHOSPHONATE SYNTHASE"/>
    <property type="match status" value="1"/>
</dbReference>
<dbReference type="Gene3D" id="2.60.120.10">
    <property type="entry name" value="Jelly Rolls"/>
    <property type="match status" value="1"/>
</dbReference>
<keyword evidence="1" id="KW-0238">DNA-binding</keyword>
<dbReference type="InterPro" id="IPR050807">
    <property type="entry name" value="TransReg_Diox_bact_type"/>
</dbReference>
<accession>A0A1I1KDS2</accession>
<dbReference type="SUPFAM" id="SSF51182">
    <property type="entry name" value="RmlC-like cupins"/>
    <property type="match status" value="1"/>
</dbReference>
<name>A0A1I1KDS2_9ACTN</name>
<organism evidence="3 4">
    <name type="scientific">Nocardioides terrae</name>
    <dbReference type="NCBI Taxonomy" id="574651"/>
    <lineage>
        <taxon>Bacteria</taxon>
        <taxon>Bacillati</taxon>
        <taxon>Actinomycetota</taxon>
        <taxon>Actinomycetes</taxon>
        <taxon>Propionibacteriales</taxon>
        <taxon>Nocardioidaceae</taxon>
        <taxon>Nocardioides</taxon>
    </lineage>
</organism>
<evidence type="ECO:0000313" key="4">
    <source>
        <dbReference type="Proteomes" id="UP000198832"/>
    </source>
</evidence>
<gene>
    <name evidence="3" type="ORF">SAMN04487968_108104</name>
</gene>
<dbReference type="OrthoDB" id="513181at2"/>
<keyword evidence="4" id="KW-1185">Reference proteome</keyword>
<dbReference type="SMART" id="SM00530">
    <property type="entry name" value="HTH_XRE"/>
    <property type="match status" value="1"/>
</dbReference>
<dbReference type="GO" id="GO:0005829">
    <property type="term" value="C:cytosol"/>
    <property type="evidence" value="ECO:0007669"/>
    <property type="project" value="TreeGrafter"/>
</dbReference>
<dbReference type="SUPFAM" id="SSF47413">
    <property type="entry name" value="lambda repressor-like DNA-binding domains"/>
    <property type="match status" value="1"/>
</dbReference>
<reference evidence="3 4" key="1">
    <citation type="submission" date="2016-10" db="EMBL/GenBank/DDBJ databases">
        <authorList>
            <person name="de Groot N.N."/>
        </authorList>
    </citation>
    <scope>NUCLEOTIDE SEQUENCE [LARGE SCALE GENOMIC DNA]</scope>
    <source>
        <strain evidence="3 4">CGMCC 1.7056</strain>
    </source>
</reference>
<dbReference type="Gene3D" id="1.10.260.40">
    <property type="entry name" value="lambda repressor-like DNA-binding domains"/>
    <property type="match status" value="1"/>
</dbReference>
<dbReference type="PROSITE" id="PS50943">
    <property type="entry name" value="HTH_CROC1"/>
    <property type="match status" value="1"/>
</dbReference>
<dbReference type="EMBL" id="FOLB01000008">
    <property type="protein sequence ID" value="SFC58999.1"/>
    <property type="molecule type" value="Genomic_DNA"/>
</dbReference>
<dbReference type="GO" id="GO:0003700">
    <property type="term" value="F:DNA-binding transcription factor activity"/>
    <property type="evidence" value="ECO:0007669"/>
    <property type="project" value="TreeGrafter"/>
</dbReference>
<dbReference type="Pfam" id="PF07883">
    <property type="entry name" value="Cupin_2"/>
    <property type="match status" value="1"/>
</dbReference>
<dbReference type="InterPro" id="IPR001387">
    <property type="entry name" value="Cro/C1-type_HTH"/>
</dbReference>
<dbReference type="Proteomes" id="UP000198832">
    <property type="component" value="Unassembled WGS sequence"/>
</dbReference>
<evidence type="ECO:0000313" key="3">
    <source>
        <dbReference type="EMBL" id="SFC58999.1"/>
    </source>
</evidence>
<dbReference type="InterPro" id="IPR011051">
    <property type="entry name" value="RmlC_Cupin_sf"/>
</dbReference>
<dbReference type="Pfam" id="PF01381">
    <property type="entry name" value="HTH_3"/>
    <property type="match status" value="1"/>
</dbReference>
<evidence type="ECO:0000256" key="1">
    <source>
        <dbReference type="ARBA" id="ARBA00023125"/>
    </source>
</evidence>
<dbReference type="GO" id="GO:0003677">
    <property type="term" value="F:DNA binding"/>
    <property type="evidence" value="ECO:0007669"/>
    <property type="project" value="UniProtKB-KW"/>
</dbReference>
<dbReference type="InterPro" id="IPR013096">
    <property type="entry name" value="Cupin_2"/>
</dbReference>
<dbReference type="RefSeq" id="WP_091124091.1">
    <property type="nucleotide sequence ID" value="NZ_FOLB01000008.1"/>
</dbReference>